<accession>J0CWF8</accession>
<dbReference type="CDD" id="cd00082">
    <property type="entry name" value="HisKA"/>
    <property type="match status" value="1"/>
</dbReference>
<dbReference type="Gene3D" id="3.30.450.20">
    <property type="entry name" value="PAS domain"/>
    <property type="match status" value="1"/>
</dbReference>
<keyword evidence="7" id="KW-0547">Nucleotide-binding</keyword>
<dbReference type="InterPro" id="IPR000014">
    <property type="entry name" value="PAS"/>
</dbReference>
<keyword evidence="9" id="KW-0067">ATP-binding</keyword>
<feature type="coiled-coil region" evidence="12">
    <location>
        <begin position="271"/>
        <end position="305"/>
    </location>
</feature>
<dbReference type="CDD" id="cd00075">
    <property type="entry name" value="HATPase"/>
    <property type="match status" value="1"/>
</dbReference>
<proteinExistence type="predicted"/>
<evidence type="ECO:0000256" key="10">
    <source>
        <dbReference type="ARBA" id="ARBA00023012"/>
    </source>
</evidence>
<dbReference type="InterPro" id="IPR013656">
    <property type="entry name" value="PAS_4"/>
</dbReference>
<evidence type="ECO:0000256" key="9">
    <source>
        <dbReference type="ARBA" id="ARBA00022840"/>
    </source>
</evidence>
<dbReference type="InterPro" id="IPR036097">
    <property type="entry name" value="HisK_dim/P_sf"/>
</dbReference>
<dbReference type="Pfam" id="PF02518">
    <property type="entry name" value="HATPase_c"/>
    <property type="match status" value="1"/>
</dbReference>
<dbReference type="GO" id="GO:0005524">
    <property type="term" value="F:ATP binding"/>
    <property type="evidence" value="ECO:0007669"/>
    <property type="project" value="UniProtKB-KW"/>
</dbReference>
<dbReference type="PROSITE" id="PS50109">
    <property type="entry name" value="HIS_KIN"/>
    <property type="match status" value="1"/>
</dbReference>
<comment type="catalytic activity">
    <reaction evidence="1">
        <text>ATP + protein L-histidine = ADP + protein N-phospho-L-histidine.</text>
        <dbReference type="EC" id="2.7.13.3"/>
    </reaction>
</comment>
<evidence type="ECO:0000256" key="5">
    <source>
        <dbReference type="ARBA" id="ARBA00022553"/>
    </source>
</evidence>
<dbReference type="PANTHER" id="PTHR43711">
    <property type="entry name" value="TWO-COMPONENT HISTIDINE KINASE"/>
    <property type="match status" value="1"/>
</dbReference>
<keyword evidence="5" id="KW-0597">Phosphoprotein</keyword>
<dbReference type="InterPro" id="IPR004358">
    <property type="entry name" value="Sig_transdc_His_kin-like_C"/>
</dbReference>
<evidence type="ECO:0000256" key="11">
    <source>
        <dbReference type="ARBA" id="ARBA00023136"/>
    </source>
</evidence>
<evidence type="ECO:0000256" key="3">
    <source>
        <dbReference type="ARBA" id="ARBA00012438"/>
    </source>
</evidence>
<dbReference type="SUPFAM" id="SSF55785">
    <property type="entry name" value="PYP-like sensor domain (PAS domain)"/>
    <property type="match status" value="1"/>
</dbReference>
<dbReference type="InterPro" id="IPR003594">
    <property type="entry name" value="HATPase_dom"/>
</dbReference>
<reference evidence="15 16" key="1">
    <citation type="submission" date="2012-02" db="EMBL/GenBank/DDBJ databases">
        <title>Improved High-Quality Draft Sequence of Rhizobium leguminosarum bv. trifolii WSM2297.</title>
        <authorList>
            <consortium name="US DOE Joint Genome Institute"/>
            <person name="Lucas S."/>
            <person name="Han J."/>
            <person name="Lapidus A."/>
            <person name="Cheng J.-F."/>
            <person name="Goodwin L."/>
            <person name="Pitluck S."/>
            <person name="Peters L."/>
            <person name="Ovchinnikova G."/>
            <person name="Zhang X."/>
            <person name="Detter J.C."/>
            <person name="Han C."/>
            <person name="Tapia R."/>
            <person name="Land M."/>
            <person name="Hauser L."/>
            <person name="Kyrpides N."/>
            <person name="Ivanova N."/>
            <person name="Pagani I."/>
            <person name="Brau L."/>
            <person name="Yates R."/>
            <person name="O'Hara G."/>
            <person name="Rui T."/>
            <person name="Howieson J."/>
            <person name="Reeve W."/>
            <person name="Woyke T."/>
        </authorList>
    </citation>
    <scope>NUCLEOTIDE SEQUENCE [LARGE SCALE GENOMIC DNA]</scope>
    <source>
        <strain evidence="15 16">WSM2297</strain>
    </source>
</reference>
<keyword evidence="12" id="KW-0175">Coiled coil</keyword>
<dbReference type="InterPro" id="IPR050736">
    <property type="entry name" value="Sensor_HK_Regulatory"/>
</dbReference>
<comment type="subcellular location">
    <subcellularLocation>
        <location evidence="2">Cell membrane</location>
    </subcellularLocation>
</comment>
<dbReference type="OrthoDB" id="9806130at2"/>
<dbReference type="InterPro" id="IPR036890">
    <property type="entry name" value="HATPase_C_sf"/>
</dbReference>
<evidence type="ECO:0000256" key="12">
    <source>
        <dbReference type="SAM" id="Coils"/>
    </source>
</evidence>
<name>J0CWF8_RHILT</name>
<dbReference type="InterPro" id="IPR035965">
    <property type="entry name" value="PAS-like_dom_sf"/>
</dbReference>
<keyword evidence="4" id="KW-1003">Cell membrane</keyword>
<dbReference type="EMBL" id="JH719393">
    <property type="protein sequence ID" value="EJC84255.1"/>
    <property type="molecule type" value="Genomic_DNA"/>
</dbReference>
<evidence type="ECO:0000313" key="15">
    <source>
        <dbReference type="EMBL" id="EJC84255.1"/>
    </source>
</evidence>
<dbReference type="InterPro" id="IPR003661">
    <property type="entry name" value="HisK_dim/P_dom"/>
</dbReference>
<dbReference type="Proteomes" id="UP000005732">
    <property type="component" value="Unassembled WGS sequence"/>
</dbReference>
<dbReference type="Gene3D" id="3.30.565.10">
    <property type="entry name" value="Histidine kinase-like ATPase, C-terminal domain"/>
    <property type="match status" value="1"/>
</dbReference>
<dbReference type="FunFam" id="3.30.565.10:FF:000023">
    <property type="entry name" value="PAS domain-containing sensor histidine kinase"/>
    <property type="match status" value="1"/>
</dbReference>
<dbReference type="Pfam" id="PF08448">
    <property type="entry name" value="PAS_4"/>
    <property type="match status" value="1"/>
</dbReference>
<evidence type="ECO:0000256" key="8">
    <source>
        <dbReference type="ARBA" id="ARBA00022777"/>
    </source>
</evidence>
<dbReference type="SMART" id="SM00388">
    <property type="entry name" value="HisKA"/>
    <property type="match status" value="1"/>
</dbReference>
<feature type="domain" description="Histidine kinase" evidence="13">
    <location>
        <begin position="315"/>
        <end position="530"/>
    </location>
</feature>
<keyword evidence="11" id="KW-0472">Membrane</keyword>
<sequence>MPETTRRMEEFAAAKSFSEGRDHTADGNLSEKLSSMEAALDRDPEGVSIFNRVGRLDYVNPSFCTIYEICSARDIVGLSVKELETLVARAHLSQSRPQCLFAPSSESRQSKNPERMSIILQSGRGVKICHYPFERGGWISRHVLDDEMKSRNKPTEELISLQALIDQLPDYLWVKDTFSRFVVANLALALDCGRQRSSDLIGLTDFDLHEAHKAAHFKLKEEEILRTGTPMLDEEEAIVDACGQEKWLSSSKIPLRNGSGDIAGLIGVARDITARKKAEELRQKAKDLEENSQQLEKALDQERRASALQRQFVSMASHEFRTPLAIIDGAAQRLVRRSGELSSDFVAEKCQHIRRAVNRMVELMESILSVGRLESGTIGIKFEELPLRDLVSLCCKRQQELAENHRISTEFGELPKMIVGDRSALEQVITNLLSNAVKYSPTSPQIDIRCWQEGNCVHVAVQDYGIGIDQDDLPKMFERYFRARTSTGIAGTGIGLTLVKQIVELHGGRISVVSHRGEGSRFTVSLPIGGPENISSC</sequence>
<organism evidence="15 16">
    <name type="scientific">Rhizobium leguminosarum bv. trifolii WSM2297</name>
    <dbReference type="NCBI Taxonomy" id="754762"/>
    <lineage>
        <taxon>Bacteria</taxon>
        <taxon>Pseudomonadati</taxon>
        <taxon>Pseudomonadota</taxon>
        <taxon>Alphaproteobacteria</taxon>
        <taxon>Hyphomicrobiales</taxon>
        <taxon>Rhizobiaceae</taxon>
        <taxon>Rhizobium/Agrobacterium group</taxon>
        <taxon>Rhizobium</taxon>
    </lineage>
</organism>
<dbReference type="Pfam" id="PF00512">
    <property type="entry name" value="HisKA"/>
    <property type="match status" value="1"/>
</dbReference>
<keyword evidence="6" id="KW-0808">Transferase</keyword>
<evidence type="ECO:0000313" key="16">
    <source>
        <dbReference type="Proteomes" id="UP000005732"/>
    </source>
</evidence>
<dbReference type="PANTHER" id="PTHR43711:SF26">
    <property type="entry name" value="SENSOR HISTIDINE KINASE RCSC"/>
    <property type="match status" value="1"/>
</dbReference>
<evidence type="ECO:0000259" key="14">
    <source>
        <dbReference type="PROSITE" id="PS50113"/>
    </source>
</evidence>
<dbReference type="HOGENOM" id="CLU_534064_0_0_5"/>
<gene>
    <name evidence="15" type="ORF">Rleg4DRAFT_6063</name>
</gene>
<dbReference type="AlphaFoldDB" id="J0CWF8"/>
<dbReference type="PROSITE" id="PS50113">
    <property type="entry name" value="PAC"/>
    <property type="match status" value="1"/>
</dbReference>
<feature type="domain" description="PAC" evidence="14">
    <location>
        <begin position="232"/>
        <end position="284"/>
    </location>
</feature>
<evidence type="ECO:0000259" key="13">
    <source>
        <dbReference type="PROSITE" id="PS50109"/>
    </source>
</evidence>
<evidence type="ECO:0000256" key="2">
    <source>
        <dbReference type="ARBA" id="ARBA00004236"/>
    </source>
</evidence>
<dbReference type="NCBIfam" id="TIGR00229">
    <property type="entry name" value="sensory_box"/>
    <property type="match status" value="1"/>
</dbReference>
<evidence type="ECO:0000256" key="7">
    <source>
        <dbReference type="ARBA" id="ARBA00022741"/>
    </source>
</evidence>
<evidence type="ECO:0000256" key="1">
    <source>
        <dbReference type="ARBA" id="ARBA00000085"/>
    </source>
</evidence>
<dbReference type="InterPro" id="IPR005467">
    <property type="entry name" value="His_kinase_dom"/>
</dbReference>
<dbReference type="SMART" id="SM00387">
    <property type="entry name" value="HATPase_c"/>
    <property type="match status" value="1"/>
</dbReference>
<dbReference type="EC" id="2.7.13.3" evidence="3"/>
<dbReference type="GO" id="GO:0005886">
    <property type="term" value="C:plasma membrane"/>
    <property type="evidence" value="ECO:0007669"/>
    <property type="project" value="UniProtKB-SubCell"/>
</dbReference>
<dbReference type="PRINTS" id="PR00344">
    <property type="entry name" value="BCTRLSENSOR"/>
</dbReference>
<keyword evidence="10" id="KW-0902">Two-component regulatory system</keyword>
<dbReference type="InterPro" id="IPR000700">
    <property type="entry name" value="PAS-assoc_C"/>
</dbReference>
<keyword evidence="8" id="KW-0418">Kinase</keyword>
<protein>
    <recommendedName>
        <fullName evidence="3">histidine kinase</fullName>
        <ecNumber evidence="3">2.7.13.3</ecNumber>
    </recommendedName>
</protein>
<evidence type="ECO:0000256" key="6">
    <source>
        <dbReference type="ARBA" id="ARBA00022679"/>
    </source>
</evidence>
<dbReference type="Gene3D" id="1.10.287.130">
    <property type="match status" value="1"/>
</dbReference>
<evidence type="ECO:0000256" key="4">
    <source>
        <dbReference type="ARBA" id="ARBA00022475"/>
    </source>
</evidence>
<dbReference type="SUPFAM" id="SSF55874">
    <property type="entry name" value="ATPase domain of HSP90 chaperone/DNA topoisomerase II/histidine kinase"/>
    <property type="match status" value="1"/>
</dbReference>
<dbReference type="SUPFAM" id="SSF47384">
    <property type="entry name" value="Homodimeric domain of signal transducing histidine kinase"/>
    <property type="match status" value="1"/>
</dbReference>
<dbReference type="GO" id="GO:0000155">
    <property type="term" value="F:phosphorelay sensor kinase activity"/>
    <property type="evidence" value="ECO:0007669"/>
    <property type="project" value="InterPro"/>
</dbReference>